<dbReference type="Proteomes" id="UP000823615">
    <property type="component" value="Unassembled WGS sequence"/>
</dbReference>
<evidence type="ECO:0000256" key="4">
    <source>
        <dbReference type="ARBA" id="ARBA00022723"/>
    </source>
</evidence>
<comment type="caution">
    <text evidence="7">The sequence shown here is derived from an EMBL/GenBank/DDBJ whole genome shotgun (WGS) entry which is preliminary data.</text>
</comment>
<dbReference type="PANTHER" id="PTHR30457:SF0">
    <property type="entry name" value="PHOSPHATASE, PUTATIVE (AFU_ORTHOLOGUE AFUA_4G01070)-RELATED"/>
    <property type="match status" value="1"/>
</dbReference>
<dbReference type="PANTHER" id="PTHR30457">
    <property type="entry name" value="5'-NUCLEOTIDASE SURE"/>
    <property type="match status" value="1"/>
</dbReference>
<organism evidence="7 8">
    <name type="scientific">Candidatus Ornithospirochaeta stercoripullorum</name>
    <dbReference type="NCBI Taxonomy" id="2840899"/>
    <lineage>
        <taxon>Bacteria</taxon>
        <taxon>Pseudomonadati</taxon>
        <taxon>Spirochaetota</taxon>
        <taxon>Spirochaetia</taxon>
        <taxon>Spirochaetales</taxon>
        <taxon>Spirochaetaceae</taxon>
        <taxon>Spirochaetaceae incertae sedis</taxon>
        <taxon>Candidatus Ornithospirochaeta</taxon>
    </lineage>
</organism>
<dbReference type="EC" id="3.1.3.5" evidence="3"/>
<keyword evidence="4" id="KW-0479">Metal-binding</keyword>
<dbReference type="GO" id="GO:0046872">
    <property type="term" value="F:metal ion binding"/>
    <property type="evidence" value="ECO:0007669"/>
    <property type="project" value="UniProtKB-KW"/>
</dbReference>
<dbReference type="EMBL" id="JADIMT010000099">
    <property type="protein sequence ID" value="MBO8437073.1"/>
    <property type="molecule type" value="Genomic_DNA"/>
</dbReference>
<gene>
    <name evidence="7" type="ORF">IAA97_08860</name>
</gene>
<evidence type="ECO:0000256" key="3">
    <source>
        <dbReference type="ARBA" id="ARBA00012643"/>
    </source>
</evidence>
<evidence type="ECO:0000256" key="2">
    <source>
        <dbReference type="ARBA" id="ARBA00011062"/>
    </source>
</evidence>
<dbReference type="Gene3D" id="3.40.1210.10">
    <property type="entry name" value="Survival protein SurE-like phosphatase/nucleotidase"/>
    <property type="match status" value="1"/>
</dbReference>
<evidence type="ECO:0000256" key="1">
    <source>
        <dbReference type="ARBA" id="ARBA00000815"/>
    </source>
</evidence>
<evidence type="ECO:0000256" key="5">
    <source>
        <dbReference type="ARBA" id="ARBA00022801"/>
    </source>
</evidence>
<protein>
    <recommendedName>
        <fullName evidence="3">5'-nucleotidase</fullName>
        <ecNumber evidence="3">3.1.3.5</ecNumber>
    </recommendedName>
</protein>
<dbReference type="InterPro" id="IPR030048">
    <property type="entry name" value="SurE"/>
</dbReference>
<comment type="similarity">
    <text evidence="2">Belongs to the SurE nucleotidase family.</text>
</comment>
<sequence>MNILLSNDDGYQAEGLRVLDEVLTSRGHMVYVSAPDREQSGKSHGFTISGEVIATEYAPRHYHMAGTPADCVLYSHRCSLFPVEFDVVISGINHGYNQSTDIIYSGTCAAARQATLDGIKAIALSAEGRDTALFKASAEFVADNLSFFSQMIQPGSFMNINVPLAFSGTWKAASIGDVLYQDRIVIRERRGKELVLEMESSSPEYRSSHSSSLKADHAICLSGKASISIIEALPSLSVEGMRELVK</sequence>
<dbReference type="InterPro" id="IPR002828">
    <property type="entry name" value="SurE-like_Pase/nucleotidase"/>
</dbReference>
<reference evidence="7" key="2">
    <citation type="journal article" date="2021" name="PeerJ">
        <title>Extensive microbial diversity within the chicken gut microbiome revealed by metagenomics and culture.</title>
        <authorList>
            <person name="Gilroy R."/>
            <person name="Ravi A."/>
            <person name="Getino M."/>
            <person name="Pursley I."/>
            <person name="Horton D.L."/>
            <person name="Alikhan N.F."/>
            <person name="Baker D."/>
            <person name="Gharbi K."/>
            <person name="Hall N."/>
            <person name="Watson M."/>
            <person name="Adriaenssens E.M."/>
            <person name="Foster-Nyarko E."/>
            <person name="Jarju S."/>
            <person name="Secka A."/>
            <person name="Antonio M."/>
            <person name="Oren A."/>
            <person name="Chaudhuri R.R."/>
            <person name="La Ragione R."/>
            <person name="Hildebrand F."/>
            <person name="Pallen M.J."/>
        </authorList>
    </citation>
    <scope>NUCLEOTIDE SEQUENCE</scope>
    <source>
        <strain evidence="7">7293</strain>
    </source>
</reference>
<evidence type="ECO:0000259" key="6">
    <source>
        <dbReference type="Pfam" id="PF01975"/>
    </source>
</evidence>
<reference evidence="7" key="1">
    <citation type="submission" date="2020-10" db="EMBL/GenBank/DDBJ databases">
        <authorList>
            <person name="Gilroy R."/>
        </authorList>
    </citation>
    <scope>NUCLEOTIDE SEQUENCE</scope>
    <source>
        <strain evidence="7">7293</strain>
    </source>
</reference>
<name>A0A9D9E0T6_9SPIO</name>
<evidence type="ECO:0000313" key="8">
    <source>
        <dbReference type="Proteomes" id="UP000823615"/>
    </source>
</evidence>
<dbReference type="InterPro" id="IPR036523">
    <property type="entry name" value="SurE-like_sf"/>
</dbReference>
<dbReference type="Pfam" id="PF01975">
    <property type="entry name" value="SurE"/>
    <property type="match status" value="1"/>
</dbReference>
<feature type="domain" description="Survival protein SurE-like phosphatase/nucleotidase" evidence="6">
    <location>
        <begin position="3"/>
        <end position="171"/>
    </location>
</feature>
<dbReference type="AlphaFoldDB" id="A0A9D9E0T6"/>
<accession>A0A9D9E0T6</accession>
<keyword evidence="5" id="KW-0378">Hydrolase</keyword>
<comment type="catalytic activity">
    <reaction evidence="1">
        <text>a ribonucleoside 5'-phosphate + H2O = a ribonucleoside + phosphate</text>
        <dbReference type="Rhea" id="RHEA:12484"/>
        <dbReference type="ChEBI" id="CHEBI:15377"/>
        <dbReference type="ChEBI" id="CHEBI:18254"/>
        <dbReference type="ChEBI" id="CHEBI:43474"/>
        <dbReference type="ChEBI" id="CHEBI:58043"/>
        <dbReference type="EC" id="3.1.3.5"/>
    </reaction>
</comment>
<evidence type="ECO:0000313" key="7">
    <source>
        <dbReference type="EMBL" id="MBO8437073.1"/>
    </source>
</evidence>
<dbReference type="GO" id="GO:0008253">
    <property type="term" value="F:5'-nucleotidase activity"/>
    <property type="evidence" value="ECO:0007669"/>
    <property type="project" value="UniProtKB-EC"/>
</dbReference>
<proteinExistence type="inferred from homology"/>
<dbReference type="SUPFAM" id="SSF64167">
    <property type="entry name" value="SurE-like"/>
    <property type="match status" value="1"/>
</dbReference>